<dbReference type="SUPFAM" id="SSF51735">
    <property type="entry name" value="NAD(P)-binding Rossmann-fold domains"/>
    <property type="match status" value="1"/>
</dbReference>
<reference evidence="3 4" key="1">
    <citation type="submission" date="2020-06" db="EMBL/GenBank/DDBJ databases">
        <title>Schlegella sp. ID0723 isolated from air conditioner.</title>
        <authorList>
            <person name="Kim D.Y."/>
            <person name="Kim D.-U."/>
        </authorList>
    </citation>
    <scope>NUCLEOTIDE SEQUENCE [LARGE SCALE GENOMIC DNA]</scope>
    <source>
        <strain evidence="3 4">ID0723</strain>
    </source>
</reference>
<dbReference type="PROSITE" id="PS00061">
    <property type="entry name" value="ADH_SHORT"/>
    <property type="match status" value="1"/>
</dbReference>
<comment type="caution">
    <text evidence="3">The sequence shown here is derived from an EMBL/GenBank/DDBJ whole genome shotgun (WGS) entry which is preliminary data.</text>
</comment>
<evidence type="ECO:0000256" key="1">
    <source>
        <dbReference type="ARBA" id="ARBA00006484"/>
    </source>
</evidence>
<dbReference type="Pfam" id="PF13561">
    <property type="entry name" value="adh_short_C2"/>
    <property type="match status" value="1"/>
</dbReference>
<comment type="similarity">
    <text evidence="1">Belongs to the short-chain dehydrogenases/reductases (SDR) family.</text>
</comment>
<protein>
    <submittedName>
        <fullName evidence="3">SDR family oxidoreductase</fullName>
    </submittedName>
</protein>
<proteinExistence type="inferred from homology"/>
<sequence>MYPDLEGRRAIVTGAAGGIGAGVARAFAAQRIALALWDVQHEPLEALAAELRTAGATVASEVVDVADSAAVAAAAAAAERALGGIDLLVNVAGGNAGTRPALVQDIPGEDWDRVVGANLSSAFHCIRACSDPMRRAGGGAVVNVASLASITMSLHFGASYTAAKAGLLGLTRHAAMDLSRDGIRVNAVLPGPVITEVMRLHASKSTLIDSIPKQVPLGRWVEVDDVANAILFLCSRASSACTGTHLIVDCGLHIGCPSPPDVYFAQRPSGSA</sequence>
<dbReference type="Gene3D" id="3.40.50.720">
    <property type="entry name" value="NAD(P)-binding Rossmann-like Domain"/>
    <property type="match status" value="1"/>
</dbReference>
<keyword evidence="2" id="KW-0560">Oxidoreductase</keyword>
<dbReference type="PRINTS" id="PR00080">
    <property type="entry name" value="SDRFAMILY"/>
</dbReference>
<dbReference type="GO" id="GO:0016616">
    <property type="term" value="F:oxidoreductase activity, acting on the CH-OH group of donors, NAD or NADP as acceptor"/>
    <property type="evidence" value="ECO:0007669"/>
    <property type="project" value="TreeGrafter"/>
</dbReference>
<dbReference type="InterPro" id="IPR002347">
    <property type="entry name" value="SDR_fam"/>
</dbReference>
<dbReference type="FunFam" id="3.40.50.720:FF:000084">
    <property type="entry name" value="Short-chain dehydrogenase reductase"/>
    <property type="match status" value="1"/>
</dbReference>
<dbReference type="EMBL" id="JABWMJ010000010">
    <property type="protein sequence ID" value="NUZ08006.1"/>
    <property type="molecule type" value="Genomic_DNA"/>
</dbReference>
<dbReference type="InterPro" id="IPR036291">
    <property type="entry name" value="NAD(P)-bd_dom_sf"/>
</dbReference>
<keyword evidence="4" id="KW-1185">Reference proteome</keyword>
<gene>
    <name evidence="3" type="ORF">HQN59_19760</name>
</gene>
<dbReference type="PANTHER" id="PTHR42760">
    <property type="entry name" value="SHORT-CHAIN DEHYDROGENASES/REDUCTASES FAMILY MEMBER"/>
    <property type="match status" value="1"/>
</dbReference>
<dbReference type="InterPro" id="IPR020904">
    <property type="entry name" value="Sc_DH/Rdtase_CS"/>
</dbReference>
<evidence type="ECO:0000313" key="4">
    <source>
        <dbReference type="Proteomes" id="UP000529637"/>
    </source>
</evidence>
<organism evidence="3 4">
    <name type="scientific">Piscinibacter koreensis</name>
    <dbReference type="NCBI Taxonomy" id="2742824"/>
    <lineage>
        <taxon>Bacteria</taxon>
        <taxon>Pseudomonadati</taxon>
        <taxon>Pseudomonadota</taxon>
        <taxon>Betaproteobacteria</taxon>
        <taxon>Burkholderiales</taxon>
        <taxon>Sphaerotilaceae</taxon>
        <taxon>Piscinibacter</taxon>
    </lineage>
</organism>
<dbReference type="RefSeq" id="WP_176070841.1">
    <property type="nucleotide sequence ID" value="NZ_JABWMJ010000010.1"/>
</dbReference>
<dbReference type="CDD" id="cd05233">
    <property type="entry name" value="SDR_c"/>
    <property type="match status" value="1"/>
</dbReference>
<evidence type="ECO:0000313" key="3">
    <source>
        <dbReference type="EMBL" id="NUZ08006.1"/>
    </source>
</evidence>
<dbReference type="Proteomes" id="UP000529637">
    <property type="component" value="Unassembled WGS sequence"/>
</dbReference>
<dbReference type="PANTHER" id="PTHR42760:SF133">
    <property type="entry name" value="3-OXOACYL-[ACYL-CARRIER-PROTEIN] REDUCTASE"/>
    <property type="match status" value="1"/>
</dbReference>
<name>A0A7Y6NRK4_9BURK</name>
<accession>A0A7Y6NRK4</accession>
<evidence type="ECO:0000256" key="2">
    <source>
        <dbReference type="ARBA" id="ARBA00023002"/>
    </source>
</evidence>
<dbReference type="AlphaFoldDB" id="A0A7Y6NRK4"/>
<dbReference type="PRINTS" id="PR00081">
    <property type="entry name" value="GDHRDH"/>
</dbReference>